<dbReference type="Pfam" id="PF03358">
    <property type="entry name" value="FMN_red"/>
    <property type="match status" value="1"/>
</dbReference>
<feature type="region of interest" description="Disordered" evidence="4">
    <location>
        <begin position="1"/>
        <end position="47"/>
    </location>
</feature>
<keyword evidence="3" id="KW-0560">Oxidoreductase</keyword>
<keyword evidence="1" id="KW-0285">Flavoprotein</keyword>
<evidence type="ECO:0000256" key="1">
    <source>
        <dbReference type="ARBA" id="ARBA00022630"/>
    </source>
</evidence>
<gene>
    <name evidence="6" type="ORF">Psi01_66940</name>
</gene>
<evidence type="ECO:0000313" key="6">
    <source>
        <dbReference type="EMBL" id="GIH96064.1"/>
    </source>
</evidence>
<feature type="compositionally biased region" description="Basic and acidic residues" evidence="4">
    <location>
        <begin position="8"/>
        <end position="25"/>
    </location>
</feature>
<dbReference type="PANTHER" id="PTHR43408:SF1">
    <property type="entry name" value="FMN REDUCTASE (NADPH)"/>
    <property type="match status" value="1"/>
</dbReference>
<dbReference type="Proteomes" id="UP000619788">
    <property type="component" value="Unassembled WGS sequence"/>
</dbReference>
<dbReference type="InterPro" id="IPR029039">
    <property type="entry name" value="Flavoprotein-like_sf"/>
</dbReference>
<name>A0A8J3WM57_9ACTN</name>
<dbReference type="AlphaFoldDB" id="A0A8J3WM57"/>
<reference evidence="6 7" key="1">
    <citation type="submission" date="2021-01" db="EMBL/GenBank/DDBJ databases">
        <title>Whole genome shotgun sequence of Planobispora siamensis NBRC 107568.</title>
        <authorList>
            <person name="Komaki H."/>
            <person name="Tamura T."/>
        </authorList>
    </citation>
    <scope>NUCLEOTIDE SEQUENCE [LARGE SCALE GENOMIC DNA]</scope>
    <source>
        <strain evidence="6 7">NBRC 107568</strain>
    </source>
</reference>
<evidence type="ECO:0000313" key="7">
    <source>
        <dbReference type="Proteomes" id="UP000619788"/>
    </source>
</evidence>
<evidence type="ECO:0000256" key="3">
    <source>
        <dbReference type="ARBA" id="ARBA00023002"/>
    </source>
</evidence>
<evidence type="ECO:0000259" key="5">
    <source>
        <dbReference type="Pfam" id="PF03358"/>
    </source>
</evidence>
<dbReference type="PANTHER" id="PTHR43408">
    <property type="entry name" value="FMN REDUCTASE (NADPH)"/>
    <property type="match status" value="1"/>
</dbReference>
<evidence type="ECO:0000256" key="4">
    <source>
        <dbReference type="SAM" id="MobiDB-lite"/>
    </source>
</evidence>
<dbReference type="RefSeq" id="WP_204068132.1">
    <property type="nucleotide sequence ID" value="NZ_BOOJ01000059.1"/>
</dbReference>
<keyword evidence="7" id="KW-1185">Reference proteome</keyword>
<comment type="caution">
    <text evidence="6">The sequence shown here is derived from an EMBL/GenBank/DDBJ whole genome shotgun (WGS) entry which is preliminary data.</text>
</comment>
<dbReference type="SUPFAM" id="SSF52218">
    <property type="entry name" value="Flavoproteins"/>
    <property type="match status" value="1"/>
</dbReference>
<dbReference type="EMBL" id="BOOJ01000059">
    <property type="protein sequence ID" value="GIH96064.1"/>
    <property type="molecule type" value="Genomic_DNA"/>
</dbReference>
<dbReference type="InterPro" id="IPR051814">
    <property type="entry name" value="NAD(P)H-dep_FMN_reductase"/>
</dbReference>
<accession>A0A8J3WM57</accession>
<evidence type="ECO:0000256" key="2">
    <source>
        <dbReference type="ARBA" id="ARBA00022643"/>
    </source>
</evidence>
<dbReference type="Gene3D" id="3.40.50.360">
    <property type="match status" value="1"/>
</dbReference>
<organism evidence="6 7">
    <name type="scientific">Planobispora siamensis</name>
    <dbReference type="NCBI Taxonomy" id="936338"/>
    <lineage>
        <taxon>Bacteria</taxon>
        <taxon>Bacillati</taxon>
        <taxon>Actinomycetota</taxon>
        <taxon>Actinomycetes</taxon>
        <taxon>Streptosporangiales</taxon>
        <taxon>Streptosporangiaceae</taxon>
        <taxon>Planobispora</taxon>
    </lineage>
</organism>
<keyword evidence="2" id="KW-0288">FMN</keyword>
<dbReference type="GO" id="GO:0016491">
    <property type="term" value="F:oxidoreductase activity"/>
    <property type="evidence" value="ECO:0007669"/>
    <property type="project" value="UniProtKB-KW"/>
</dbReference>
<dbReference type="InterPro" id="IPR005025">
    <property type="entry name" value="FMN_Rdtase-like_dom"/>
</dbReference>
<sequence>MSTPVTDARQDDARQDDVRQDDARQDAGAPTGGGSAGSIVTLVGNPREGSRTRTAAVAAAAEVGRRIGYGGSHEIVDLAALGPHLLAPGPSAGVEVALELVTGAGVLVVASPTYKGTYTGLLKVFLDRLPSGALTGIVALPLLVMGDSAHSLAVEVHLRPLLVELGATVATPGLVLLESQIPQPEQILSAWADRVAPQVAAVLGESEKAKVRT</sequence>
<protein>
    <submittedName>
        <fullName evidence="6">FMN reductase</fullName>
    </submittedName>
</protein>
<feature type="domain" description="NADPH-dependent FMN reductase-like" evidence="5">
    <location>
        <begin position="39"/>
        <end position="178"/>
    </location>
</feature>
<proteinExistence type="predicted"/>